<protein>
    <submittedName>
        <fullName evidence="1">NlpB/DapX family lipoprotein</fullName>
    </submittedName>
</protein>
<keyword evidence="2" id="KW-1185">Reference proteome</keyword>
<accession>A0A380TQE0</accession>
<dbReference type="InterPro" id="IPR010653">
    <property type="entry name" value="NlpB/DapX"/>
</dbReference>
<sequence length="334" mass="36728">MKKLAIAIAVLTTLSACSSSESRRLANDSYSKQASDTTEFTTLDTAGLTIVGAEKTYQLPATQVKKGEAMDIRPPSAPMAIINNSVAQFDGERASIIYPSDHQAVYNIQQVQRLLTEKNIAFKANGNQVQTEWTTTGRNDDAENTQVRYIIEELNTKEANALVVAVSDMKRNDIITTPSTKEKELYASGLLNRLVGELNTAYRTQQQETALPETTGPIQGAIINDTNGHIALALSSNFNQSWNKLGNELPKLGFEIKEETVGRGYRLLKYKALDATEWARFGTTQPNLENGEYSMQLNAYGNQSAVVISNEDKMALSGEQAQAVYQALMNLMTK</sequence>
<dbReference type="Gene3D" id="3.30.530.50">
    <property type="match status" value="1"/>
</dbReference>
<dbReference type="InterPro" id="IPR042268">
    <property type="entry name" value="BamC_C"/>
</dbReference>
<reference evidence="1 2" key="1">
    <citation type="submission" date="2018-06" db="EMBL/GenBank/DDBJ databases">
        <authorList>
            <consortium name="Pathogen Informatics"/>
            <person name="Doyle S."/>
        </authorList>
    </citation>
    <scope>NUCLEOTIDE SEQUENCE [LARGE SCALE GENOMIC DNA]</scope>
    <source>
        <strain evidence="1 2">NCTC10801</strain>
    </source>
</reference>
<gene>
    <name evidence="1" type="ORF">NCTC10801_00861</name>
</gene>
<dbReference type="Pfam" id="PF06804">
    <property type="entry name" value="Lipoprotein_18"/>
    <property type="match status" value="1"/>
</dbReference>
<name>A0A380TQE0_9PAST</name>
<dbReference type="EMBL" id="UFRQ01000003">
    <property type="protein sequence ID" value="SUT89253.1"/>
    <property type="molecule type" value="Genomic_DNA"/>
</dbReference>
<dbReference type="Proteomes" id="UP000254649">
    <property type="component" value="Unassembled WGS sequence"/>
</dbReference>
<dbReference type="PROSITE" id="PS51257">
    <property type="entry name" value="PROKAR_LIPOPROTEIN"/>
    <property type="match status" value="1"/>
</dbReference>
<organism evidence="1 2">
    <name type="scientific">[Actinobacillus] rossii</name>
    <dbReference type="NCBI Taxonomy" id="123820"/>
    <lineage>
        <taxon>Bacteria</taxon>
        <taxon>Pseudomonadati</taxon>
        <taxon>Pseudomonadota</taxon>
        <taxon>Gammaproteobacteria</taxon>
        <taxon>Pasteurellales</taxon>
        <taxon>Pasteurellaceae</taxon>
    </lineage>
</organism>
<evidence type="ECO:0000313" key="2">
    <source>
        <dbReference type="Proteomes" id="UP000254649"/>
    </source>
</evidence>
<dbReference type="Gene3D" id="3.30.310.170">
    <property type="entry name" value="Outer membrane protein assembly factor BamC"/>
    <property type="match status" value="1"/>
</dbReference>
<evidence type="ECO:0000313" key="1">
    <source>
        <dbReference type="EMBL" id="SUT89253.1"/>
    </source>
</evidence>
<dbReference type="OrthoDB" id="5686855at2"/>
<dbReference type="AlphaFoldDB" id="A0A380TQE0"/>
<proteinExistence type="predicted"/>
<keyword evidence="1" id="KW-0449">Lipoprotein</keyword>